<name>A0ABY7V9A6_9GAMM</name>
<sequence>MKTKKIATALFTMAFGFGVVGSSLAINHDCSSTYSTCMNGGGNSGQCYAAFLECIESGN</sequence>
<organism evidence="2 3">
    <name type="scientific">Thalassomonas haliotis</name>
    <dbReference type="NCBI Taxonomy" id="485448"/>
    <lineage>
        <taxon>Bacteria</taxon>
        <taxon>Pseudomonadati</taxon>
        <taxon>Pseudomonadota</taxon>
        <taxon>Gammaproteobacteria</taxon>
        <taxon>Alteromonadales</taxon>
        <taxon>Colwelliaceae</taxon>
        <taxon>Thalassomonas</taxon>
    </lineage>
</organism>
<evidence type="ECO:0008006" key="4">
    <source>
        <dbReference type="Google" id="ProtNLM"/>
    </source>
</evidence>
<accession>A0ABY7V9A6</accession>
<proteinExistence type="predicted"/>
<gene>
    <name evidence="2" type="ORF">H3N35_18120</name>
</gene>
<dbReference type="Proteomes" id="UP001215231">
    <property type="component" value="Chromosome"/>
</dbReference>
<feature type="chain" id="PRO_5045229559" description="Transmembrane protein" evidence="1">
    <location>
        <begin position="26"/>
        <end position="59"/>
    </location>
</feature>
<evidence type="ECO:0000256" key="1">
    <source>
        <dbReference type="SAM" id="SignalP"/>
    </source>
</evidence>
<reference evidence="2 3" key="1">
    <citation type="journal article" date="2022" name="Mar. Drugs">
        <title>Bioassay-Guided Fractionation Leads to the Detection of Cholic Acid Generated by the Rare Thalassomonas sp.</title>
        <authorList>
            <person name="Pheiffer F."/>
            <person name="Schneider Y.K."/>
            <person name="Hansen E.H."/>
            <person name="Andersen J.H."/>
            <person name="Isaksson J."/>
            <person name="Busche T."/>
            <person name="R C."/>
            <person name="Kalinowski J."/>
            <person name="Zyl L.V."/>
            <person name="Trindade M."/>
        </authorList>
    </citation>
    <scope>NUCLEOTIDE SEQUENCE [LARGE SCALE GENOMIC DNA]</scope>
    <source>
        <strain evidence="2 3">A5K-61T</strain>
    </source>
</reference>
<evidence type="ECO:0000313" key="3">
    <source>
        <dbReference type="Proteomes" id="UP001215231"/>
    </source>
</evidence>
<protein>
    <recommendedName>
        <fullName evidence="4">Transmembrane protein</fullName>
    </recommendedName>
</protein>
<keyword evidence="1" id="KW-0732">Signal</keyword>
<feature type="signal peptide" evidence="1">
    <location>
        <begin position="1"/>
        <end position="25"/>
    </location>
</feature>
<evidence type="ECO:0000313" key="2">
    <source>
        <dbReference type="EMBL" id="WDE10184.1"/>
    </source>
</evidence>
<keyword evidence="3" id="KW-1185">Reference proteome</keyword>
<dbReference type="RefSeq" id="WP_274050204.1">
    <property type="nucleotide sequence ID" value="NZ_CP059693.1"/>
</dbReference>
<dbReference type="EMBL" id="CP059693">
    <property type="protein sequence ID" value="WDE10184.1"/>
    <property type="molecule type" value="Genomic_DNA"/>
</dbReference>